<accession>A0ABP7YHR6</accession>
<organism evidence="2 3">
    <name type="scientific">Sphingobacterium kyonggiense</name>
    <dbReference type="NCBI Taxonomy" id="714075"/>
    <lineage>
        <taxon>Bacteria</taxon>
        <taxon>Pseudomonadati</taxon>
        <taxon>Bacteroidota</taxon>
        <taxon>Sphingobacteriia</taxon>
        <taxon>Sphingobacteriales</taxon>
        <taxon>Sphingobacteriaceae</taxon>
        <taxon>Sphingobacterium</taxon>
    </lineage>
</organism>
<gene>
    <name evidence="2" type="ORF">GCM10022216_11030</name>
</gene>
<feature type="region of interest" description="Disordered" evidence="1">
    <location>
        <begin position="101"/>
        <end position="157"/>
    </location>
</feature>
<evidence type="ECO:0000256" key="1">
    <source>
        <dbReference type="SAM" id="MobiDB-lite"/>
    </source>
</evidence>
<evidence type="ECO:0000313" key="2">
    <source>
        <dbReference type="EMBL" id="GAA4136253.1"/>
    </source>
</evidence>
<dbReference type="CDD" id="cd20745">
    <property type="entry name" value="FIX_RhsA_AHH_HNH-like"/>
    <property type="match status" value="1"/>
</dbReference>
<proteinExistence type="predicted"/>
<protein>
    <recommendedName>
        <fullName evidence="4">Pre-toxin TG domain-containing protein</fullName>
    </recommendedName>
</protein>
<dbReference type="RefSeq" id="WP_344673617.1">
    <property type="nucleotide sequence ID" value="NZ_BAAAZI010000006.1"/>
</dbReference>
<dbReference type="EMBL" id="BAAAZI010000006">
    <property type="protein sequence ID" value="GAA4136253.1"/>
    <property type="molecule type" value="Genomic_DNA"/>
</dbReference>
<name>A0ABP7YHR6_9SPHI</name>
<evidence type="ECO:0008006" key="4">
    <source>
        <dbReference type="Google" id="ProtNLM"/>
    </source>
</evidence>
<keyword evidence="3" id="KW-1185">Reference proteome</keyword>
<reference evidence="3" key="1">
    <citation type="journal article" date="2019" name="Int. J. Syst. Evol. Microbiol.">
        <title>The Global Catalogue of Microorganisms (GCM) 10K type strain sequencing project: providing services to taxonomists for standard genome sequencing and annotation.</title>
        <authorList>
            <consortium name="The Broad Institute Genomics Platform"/>
            <consortium name="The Broad Institute Genome Sequencing Center for Infectious Disease"/>
            <person name="Wu L."/>
            <person name="Ma J."/>
        </authorList>
    </citation>
    <scope>NUCLEOTIDE SEQUENCE [LARGE SCALE GENOMIC DNA]</scope>
    <source>
        <strain evidence="3">JCM 16704</strain>
    </source>
</reference>
<dbReference type="Proteomes" id="UP001500101">
    <property type="component" value="Unassembled WGS sequence"/>
</dbReference>
<evidence type="ECO:0000313" key="3">
    <source>
        <dbReference type="Proteomes" id="UP001500101"/>
    </source>
</evidence>
<comment type="caution">
    <text evidence="2">The sequence shown here is derived from an EMBL/GenBank/DDBJ whole genome shotgun (WGS) entry which is preliminary data.</text>
</comment>
<sequence length="157" mass="16448">MFSWPCNLIDFRGNYTLEGDAVLGAALDIVGIVDPIGVADGLNAGLQIKNGDWFGAAISAAGIIPVVGDLAKVGKISKDVKIIDKAIDGTKAMNLSEAAEKGISKSQLGQSGKPKIHTVSKPNQKQAKDAARNNSKSNTSPVKHSSDKRAKNALSFY</sequence>
<feature type="compositionally biased region" description="Polar residues" evidence="1">
    <location>
        <begin position="132"/>
        <end position="143"/>
    </location>
</feature>